<evidence type="ECO:0000256" key="5">
    <source>
        <dbReference type="ARBA" id="ARBA00022989"/>
    </source>
</evidence>
<keyword evidence="10" id="KW-1185">Reference proteome</keyword>
<keyword evidence="6 7" id="KW-0472">Membrane</keyword>
<feature type="transmembrane region" description="Helical" evidence="7">
    <location>
        <begin position="268"/>
        <end position="286"/>
    </location>
</feature>
<feature type="transmembrane region" description="Helical" evidence="7">
    <location>
        <begin position="47"/>
        <end position="66"/>
    </location>
</feature>
<dbReference type="GO" id="GO:0022857">
    <property type="term" value="F:transmembrane transporter activity"/>
    <property type="evidence" value="ECO:0007669"/>
    <property type="project" value="InterPro"/>
</dbReference>
<gene>
    <name evidence="9" type="ORF">FK531_11120</name>
</gene>
<feature type="transmembrane region" description="Helical" evidence="7">
    <location>
        <begin position="78"/>
        <end position="98"/>
    </location>
</feature>
<dbReference type="GO" id="GO:0005886">
    <property type="term" value="C:plasma membrane"/>
    <property type="evidence" value="ECO:0007669"/>
    <property type="project" value="UniProtKB-SubCell"/>
</dbReference>
<comment type="subcellular location">
    <subcellularLocation>
        <location evidence="1">Cell membrane</location>
        <topology evidence="1">Multi-pass membrane protein</topology>
    </subcellularLocation>
</comment>
<evidence type="ECO:0000256" key="3">
    <source>
        <dbReference type="ARBA" id="ARBA00022475"/>
    </source>
</evidence>
<dbReference type="Pfam" id="PF07690">
    <property type="entry name" value="MFS_1"/>
    <property type="match status" value="1"/>
</dbReference>
<evidence type="ECO:0000256" key="1">
    <source>
        <dbReference type="ARBA" id="ARBA00004651"/>
    </source>
</evidence>
<dbReference type="InterPro" id="IPR020846">
    <property type="entry name" value="MFS_dom"/>
</dbReference>
<reference evidence="9 10" key="1">
    <citation type="submission" date="2019-06" db="EMBL/GenBank/DDBJ databases">
        <title>Rhodococcus spaelei sp. nov., isolated from a cave.</title>
        <authorList>
            <person name="Lee S.D."/>
        </authorList>
    </citation>
    <scope>NUCLEOTIDE SEQUENCE [LARGE SCALE GENOMIC DNA]</scope>
    <source>
        <strain evidence="9 10">C9-5</strain>
    </source>
</reference>
<dbReference type="Proteomes" id="UP000316256">
    <property type="component" value="Unassembled WGS sequence"/>
</dbReference>
<dbReference type="OrthoDB" id="9607at2"/>
<accession>A0A541BAH2</accession>
<feature type="transmembrane region" description="Helical" evidence="7">
    <location>
        <begin position="10"/>
        <end position="27"/>
    </location>
</feature>
<evidence type="ECO:0000256" key="4">
    <source>
        <dbReference type="ARBA" id="ARBA00022692"/>
    </source>
</evidence>
<feature type="transmembrane region" description="Helical" evidence="7">
    <location>
        <begin position="178"/>
        <end position="203"/>
    </location>
</feature>
<name>A0A541BAH2_9NOCA</name>
<evidence type="ECO:0000313" key="10">
    <source>
        <dbReference type="Proteomes" id="UP000316256"/>
    </source>
</evidence>
<feature type="transmembrane region" description="Helical" evidence="7">
    <location>
        <begin position="153"/>
        <end position="172"/>
    </location>
</feature>
<dbReference type="InterPro" id="IPR036259">
    <property type="entry name" value="MFS_trans_sf"/>
</dbReference>
<organism evidence="9 10">
    <name type="scientific">Rhodococcus spelaei</name>
    <dbReference type="NCBI Taxonomy" id="2546320"/>
    <lineage>
        <taxon>Bacteria</taxon>
        <taxon>Bacillati</taxon>
        <taxon>Actinomycetota</taxon>
        <taxon>Actinomycetes</taxon>
        <taxon>Mycobacteriales</taxon>
        <taxon>Nocardiaceae</taxon>
        <taxon>Rhodococcus</taxon>
    </lineage>
</organism>
<evidence type="ECO:0000313" key="9">
    <source>
        <dbReference type="EMBL" id="TQF69283.1"/>
    </source>
</evidence>
<dbReference type="AlphaFoldDB" id="A0A541BAH2"/>
<dbReference type="PROSITE" id="PS50850">
    <property type="entry name" value="MFS"/>
    <property type="match status" value="1"/>
</dbReference>
<feature type="transmembrane region" description="Helical" evidence="7">
    <location>
        <begin position="298"/>
        <end position="314"/>
    </location>
</feature>
<dbReference type="PANTHER" id="PTHR23517">
    <property type="entry name" value="RESISTANCE PROTEIN MDTM, PUTATIVE-RELATED-RELATED"/>
    <property type="match status" value="1"/>
</dbReference>
<dbReference type="Gene3D" id="1.20.1250.20">
    <property type="entry name" value="MFS general substrate transporter like domains"/>
    <property type="match status" value="1"/>
</dbReference>
<dbReference type="RefSeq" id="WP_142099189.1">
    <property type="nucleotide sequence ID" value="NZ_VIGH01000004.1"/>
</dbReference>
<evidence type="ECO:0000256" key="2">
    <source>
        <dbReference type="ARBA" id="ARBA00022448"/>
    </source>
</evidence>
<evidence type="ECO:0000256" key="7">
    <source>
        <dbReference type="SAM" id="Phobius"/>
    </source>
</evidence>
<feature type="domain" description="Major facilitator superfamily (MFS) profile" evidence="8">
    <location>
        <begin position="1"/>
        <end position="422"/>
    </location>
</feature>
<evidence type="ECO:0000259" key="8">
    <source>
        <dbReference type="PROSITE" id="PS50850"/>
    </source>
</evidence>
<keyword evidence="5 7" id="KW-1133">Transmembrane helix</keyword>
<dbReference type="InterPro" id="IPR050171">
    <property type="entry name" value="MFS_Transporters"/>
</dbReference>
<feature type="transmembrane region" description="Helical" evidence="7">
    <location>
        <begin position="110"/>
        <end position="132"/>
    </location>
</feature>
<comment type="caution">
    <text evidence="9">The sequence shown here is derived from an EMBL/GenBank/DDBJ whole genome shotgun (WGS) entry which is preliminary data.</text>
</comment>
<feature type="transmembrane region" description="Helical" evidence="7">
    <location>
        <begin position="320"/>
        <end position="340"/>
    </location>
</feature>
<keyword evidence="3" id="KW-1003">Cell membrane</keyword>
<protein>
    <submittedName>
        <fullName evidence="9">MFS transporter</fullName>
    </submittedName>
</protein>
<proteinExistence type="predicted"/>
<keyword evidence="2" id="KW-0813">Transport</keyword>
<dbReference type="InterPro" id="IPR011701">
    <property type="entry name" value="MFS"/>
</dbReference>
<feature type="transmembrane region" description="Helical" evidence="7">
    <location>
        <begin position="234"/>
        <end position="256"/>
    </location>
</feature>
<feature type="transmembrane region" description="Helical" evidence="7">
    <location>
        <begin position="361"/>
        <end position="380"/>
    </location>
</feature>
<dbReference type="SUPFAM" id="SSF103473">
    <property type="entry name" value="MFS general substrate transporter"/>
    <property type="match status" value="1"/>
</dbReference>
<keyword evidence="4 7" id="KW-0812">Transmembrane</keyword>
<feature type="transmembrane region" description="Helical" evidence="7">
    <location>
        <begin position="400"/>
        <end position="419"/>
    </location>
</feature>
<dbReference type="EMBL" id="VIGH01000004">
    <property type="protein sequence ID" value="TQF69283.1"/>
    <property type="molecule type" value="Genomic_DNA"/>
</dbReference>
<sequence length="433" mass="45472">MHERLADRRFWTWVVLLGLTGQLAWTVENMYLNVFVYDTITDSPTALATLVATSAAAATIATLLAGAASDRTGRRREFIAIGYVLWGACTAGFGLVSVDTAASMLPMVDAVVVAVIAIVVLDCVMSVLGSAANDAAFNAWVTDSTHPGNRGRVDGVLATMPLLAMLLVFGALDPLTKGGHWVLFFSIIGGVTALVGVIAWFGLREPRQPRPGGSYLSSVLHGLRPSTVREHPRLYVALLAWAVLGTSTQVFLPYLIIYVQRYLAIDGYPVVLAAVLLGAAVISVLGGRVLDRVGPSRAILPVAAIYVVGLFLMFPARGMLAVIGAGIVMMSGFMLGVAAISATVRNLTPPDRAGQVQGLRMIFAVLIPMVIGPFLGAAVISGADETFVDLGVVKQVPTPWIFLTAAAVVVLIVIPAAALRTVGVAPKSLETAS</sequence>
<evidence type="ECO:0000256" key="6">
    <source>
        <dbReference type="ARBA" id="ARBA00023136"/>
    </source>
</evidence>